<dbReference type="Proteomes" id="UP001364211">
    <property type="component" value="Unassembled WGS sequence"/>
</dbReference>
<evidence type="ECO:0000313" key="2">
    <source>
        <dbReference type="Proteomes" id="UP001364211"/>
    </source>
</evidence>
<proteinExistence type="predicted"/>
<keyword evidence="2" id="KW-1185">Reference proteome</keyword>
<reference evidence="1 2" key="1">
    <citation type="submission" date="2024-03" db="EMBL/GenBank/DDBJ databases">
        <title>Draft genome sequence of Pseudonocardia sp. DW16-2.</title>
        <authorList>
            <person name="Duangmal K."/>
        </authorList>
    </citation>
    <scope>NUCLEOTIDE SEQUENCE [LARGE SCALE GENOMIC DNA]</scope>
    <source>
        <strain evidence="1 2">DW16-2</strain>
    </source>
</reference>
<sequence length="104" mass="11138">MSQALYEITVNALLDRDRPLTGDEWDAAVARVGGHRAAQLLAELADAALLPAPVLARAVREAWAGADRPLERLPAARWAELCDDAGLPVPPEAAGAPWRDPRNP</sequence>
<organism evidence="1 2">
    <name type="scientific">Pseudonocardia spirodelae</name>
    <dbReference type="NCBI Taxonomy" id="3133431"/>
    <lineage>
        <taxon>Bacteria</taxon>
        <taxon>Bacillati</taxon>
        <taxon>Actinomycetota</taxon>
        <taxon>Actinomycetes</taxon>
        <taxon>Pseudonocardiales</taxon>
        <taxon>Pseudonocardiaceae</taxon>
        <taxon>Pseudonocardia</taxon>
    </lineage>
</organism>
<protein>
    <submittedName>
        <fullName evidence="1">Uncharacterized protein</fullName>
    </submittedName>
</protein>
<evidence type="ECO:0000313" key="1">
    <source>
        <dbReference type="EMBL" id="MEJ8278075.1"/>
    </source>
</evidence>
<gene>
    <name evidence="1" type="ORF">WJX68_03945</name>
</gene>
<dbReference type="EMBL" id="JBBJUP010000002">
    <property type="protein sequence ID" value="MEJ8278075.1"/>
    <property type="molecule type" value="Genomic_DNA"/>
</dbReference>
<accession>A0ABU8T3W8</accession>
<name>A0ABU8T3W8_9PSEU</name>
<dbReference type="RefSeq" id="WP_340286184.1">
    <property type="nucleotide sequence ID" value="NZ_JBBJUP010000002.1"/>
</dbReference>
<comment type="caution">
    <text evidence="1">The sequence shown here is derived from an EMBL/GenBank/DDBJ whole genome shotgun (WGS) entry which is preliminary data.</text>
</comment>